<organism evidence="5 6">
    <name type="scientific">Trichomonascus ciferrii</name>
    <dbReference type="NCBI Taxonomy" id="44093"/>
    <lineage>
        <taxon>Eukaryota</taxon>
        <taxon>Fungi</taxon>
        <taxon>Dikarya</taxon>
        <taxon>Ascomycota</taxon>
        <taxon>Saccharomycotina</taxon>
        <taxon>Dipodascomycetes</taxon>
        <taxon>Dipodascales</taxon>
        <taxon>Trichomonascaceae</taxon>
        <taxon>Trichomonascus</taxon>
        <taxon>Trichomonascus ciferrii complex</taxon>
    </lineage>
</organism>
<feature type="chain" id="PRO_5025094693" description="Peptide hydrolase" evidence="3">
    <location>
        <begin position="20"/>
        <end position="359"/>
    </location>
</feature>
<name>A0A642VAX4_9ASCO</name>
<dbReference type="OrthoDB" id="3907302at2759"/>
<dbReference type="CDD" id="cd03880">
    <property type="entry name" value="M28_QC_like"/>
    <property type="match status" value="1"/>
</dbReference>
<dbReference type="Pfam" id="PF04389">
    <property type="entry name" value="Peptidase_M28"/>
    <property type="match status" value="1"/>
</dbReference>
<evidence type="ECO:0000259" key="4">
    <source>
        <dbReference type="Pfam" id="PF04389"/>
    </source>
</evidence>
<dbReference type="PANTHER" id="PTHR12283:SF6">
    <property type="entry name" value="GLUTAMINYL-PEPTIDE CYCLOTRANSFERASE-RELATED"/>
    <property type="match status" value="1"/>
</dbReference>
<evidence type="ECO:0000313" key="6">
    <source>
        <dbReference type="Proteomes" id="UP000761534"/>
    </source>
</evidence>
<evidence type="ECO:0000313" key="5">
    <source>
        <dbReference type="EMBL" id="KAA8916981.1"/>
    </source>
</evidence>
<dbReference type="InterPro" id="IPR007484">
    <property type="entry name" value="Peptidase_M28"/>
</dbReference>
<keyword evidence="3" id="KW-0645">Protease</keyword>
<evidence type="ECO:0000256" key="1">
    <source>
        <dbReference type="ARBA" id="ARBA00022679"/>
    </source>
</evidence>
<reference evidence="5" key="1">
    <citation type="journal article" date="2019" name="G3 (Bethesda)">
        <title>Genome Assemblies of Two Rare Opportunistic Yeast Pathogens: Diutina rugosa (syn. Candida rugosa) and Trichomonascus ciferrii (syn. Candida ciferrii).</title>
        <authorList>
            <person name="Mixao V."/>
            <person name="Saus E."/>
            <person name="Hansen A.P."/>
            <person name="Lass-Florl C."/>
            <person name="Gabaldon T."/>
        </authorList>
    </citation>
    <scope>NUCLEOTIDE SEQUENCE</scope>
    <source>
        <strain evidence="5">CBS 4856</strain>
    </source>
</reference>
<accession>A0A642VAX4</accession>
<dbReference type="Gene3D" id="3.40.630.10">
    <property type="entry name" value="Zn peptidases"/>
    <property type="match status" value="1"/>
</dbReference>
<dbReference type="VEuPathDB" id="FungiDB:TRICI_000879"/>
<proteinExistence type="inferred from homology"/>
<dbReference type="GO" id="GO:0006508">
    <property type="term" value="P:proteolysis"/>
    <property type="evidence" value="ECO:0007669"/>
    <property type="project" value="UniProtKB-KW"/>
</dbReference>
<keyword evidence="3" id="KW-0378">Hydrolase</keyword>
<dbReference type="Proteomes" id="UP000761534">
    <property type="component" value="Unassembled WGS sequence"/>
</dbReference>
<dbReference type="GO" id="GO:0008270">
    <property type="term" value="F:zinc ion binding"/>
    <property type="evidence" value="ECO:0007669"/>
    <property type="project" value="TreeGrafter"/>
</dbReference>
<dbReference type="GO" id="GO:0016603">
    <property type="term" value="F:glutaminyl-peptide cyclotransferase activity"/>
    <property type="evidence" value="ECO:0007669"/>
    <property type="project" value="InterPro"/>
</dbReference>
<dbReference type="EMBL" id="SWFS01000075">
    <property type="protein sequence ID" value="KAA8916981.1"/>
    <property type="molecule type" value="Genomic_DNA"/>
</dbReference>
<keyword evidence="2" id="KW-0012">Acyltransferase</keyword>
<keyword evidence="1" id="KW-0808">Transferase</keyword>
<keyword evidence="3" id="KW-0479">Metal-binding</keyword>
<evidence type="ECO:0000256" key="3">
    <source>
        <dbReference type="RuleBase" id="RU361240"/>
    </source>
</evidence>
<dbReference type="EC" id="3.4.-.-" evidence="3"/>
<comment type="similarity">
    <text evidence="3">Belongs to the peptidase M28 family.</text>
</comment>
<dbReference type="AlphaFoldDB" id="A0A642VAX4"/>
<comment type="caution">
    <text evidence="5">The sequence shown here is derived from an EMBL/GenBank/DDBJ whole genome shotgun (WGS) entry which is preliminary data.</text>
</comment>
<dbReference type="SUPFAM" id="SSF53187">
    <property type="entry name" value="Zn-dependent exopeptidases"/>
    <property type="match status" value="1"/>
</dbReference>
<feature type="signal peptide" evidence="3">
    <location>
        <begin position="1"/>
        <end position="19"/>
    </location>
</feature>
<dbReference type="GO" id="GO:0008233">
    <property type="term" value="F:peptidase activity"/>
    <property type="evidence" value="ECO:0007669"/>
    <property type="project" value="UniProtKB-KW"/>
</dbReference>
<sequence length="359" mass="40845">MQRVLFITAVVAFVVSVFCYEKISDDQVRALVKDFPTEKYLDPGDKDGYLEPILKVRLPGTQNSSDVRNHFNSFFKGLKGDWKIDLDEFQDDTPIEKNVSFTNFIATRDPPGVDPANARRLVLAAHYDSKLEPEGFIGAIDSAVPCAIIMYIARALDEAITKTWQKDKNKDLGIQIVLLDGEEAFKEWTDTDSIYGARYLAEKMEANVQSGPKRRTELDTIDAFVLLDLLGSPDPAIPSYFRNTDWMHRSLVDVEKRASKLGFTKTKHNGDHAYFPRPATFEYGGRIGDDHLPFLHRGVPVLHLIPLQFPDVWHDITDDAEHLDQDTIHDWAVILTTFTAEYLELGKYMHAVESRRNNL</sequence>
<gene>
    <name evidence="5" type="ORF">TRICI_000879</name>
</gene>
<dbReference type="InterPro" id="IPR040234">
    <property type="entry name" value="QC/QCL"/>
</dbReference>
<dbReference type="PANTHER" id="PTHR12283">
    <property type="entry name" value="GLUTAMINYL-PEPTIDE CYCLOTRANSFERASE"/>
    <property type="match status" value="1"/>
</dbReference>
<protein>
    <recommendedName>
        <fullName evidence="3">Peptide hydrolase</fullName>
        <ecNumber evidence="3">3.4.-.-</ecNumber>
    </recommendedName>
</protein>
<keyword evidence="6" id="KW-1185">Reference proteome</keyword>
<evidence type="ECO:0000256" key="2">
    <source>
        <dbReference type="ARBA" id="ARBA00023315"/>
    </source>
</evidence>
<feature type="domain" description="Peptidase M28" evidence="4">
    <location>
        <begin position="116"/>
        <end position="336"/>
    </location>
</feature>
<keyword evidence="3" id="KW-0862">Zinc</keyword>
<dbReference type="InterPro" id="IPR037457">
    <property type="entry name" value="M28_QC"/>
</dbReference>
<keyword evidence="3" id="KW-0732">Signal</keyword>